<dbReference type="PANTHER" id="PTHR24960">
    <property type="entry name" value="PHOTOSYSTEM I IRON-SULFUR CENTER-RELATED"/>
    <property type="match status" value="1"/>
</dbReference>
<evidence type="ECO:0000256" key="3">
    <source>
        <dbReference type="ARBA" id="ARBA00013529"/>
    </source>
</evidence>
<proteinExistence type="predicted"/>
<evidence type="ECO:0000256" key="4">
    <source>
        <dbReference type="ARBA" id="ARBA00022485"/>
    </source>
</evidence>
<accession>A0A1H6IHU1</accession>
<dbReference type="InterPro" id="IPR017900">
    <property type="entry name" value="4Fe4S_Fe_S_CS"/>
</dbReference>
<evidence type="ECO:0000256" key="2">
    <source>
        <dbReference type="ARBA" id="ARBA00003532"/>
    </source>
</evidence>
<evidence type="ECO:0000256" key="7">
    <source>
        <dbReference type="ARBA" id="ARBA00023014"/>
    </source>
</evidence>
<dbReference type="InterPro" id="IPR001226">
    <property type="entry name" value="Flavodoxin_CS"/>
</dbReference>
<dbReference type="EMBL" id="FNWV01000002">
    <property type="protein sequence ID" value="SEH48116.1"/>
    <property type="molecule type" value="Genomic_DNA"/>
</dbReference>
<sequence>MILYFSATGNTEFLATEIAKKTDDQCLNLLERIKNKDYSEIRSEKPFVICAPVYVCEMPRFFSDYIKKVPLKGSKDVYFIVNSAGYGGISGYLAKKIARHKKLHFKGYNEIVMPRNYFISHYPVQTKDEIKERLVNACEKVNEIADKIKNGEKLQSRYIFLFEKIITIPFNPVWSKYKMKAKDFFTTDSCIGCGKCARVCPLNNIIIKDKKPVWGDNCTHCMACIGNCPKDAVFYGTVTREKGKYNFNDYKYMLNEKTSSAVKNKDHQRRKNG</sequence>
<dbReference type="InterPro" id="IPR047964">
    <property type="entry name" value="EFR1-like"/>
</dbReference>
<dbReference type="PANTHER" id="PTHR24960:SF79">
    <property type="entry name" value="PHOTOSYSTEM I IRON-SULFUR CENTER"/>
    <property type="match status" value="1"/>
</dbReference>
<organism evidence="9 10">
    <name type="scientific">Ruminococcus flavefaciens</name>
    <dbReference type="NCBI Taxonomy" id="1265"/>
    <lineage>
        <taxon>Bacteria</taxon>
        <taxon>Bacillati</taxon>
        <taxon>Bacillota</taxon>
        <taxon>Clostridia</taxon>
        <taxon>Eubacteriales</taxon>
        <taxon>Oscillospiraceae</taxon>
        <taxon>Ruminococcus</taxon>
    </lineage>
</organism>
<dbReference type="Gene3D" id="3.30.70.20">
    <property type="match status" value="1"/>
</dbReference>
<dbReference type="Pfam" id="PF13187">
    <property type="entry name" value="Fer4_9"/>
    <property type="match status" value="1"/>
</dbReference>
<feature type="domain" description="4Fe-4S ferredoxin-type" evidence="8">
    <location>
        <begin position="216"/>
        <end position="238"/>
    </location>
</feature>
<comment type="cofactor">
    <cofactor evidence="1">
        <name>[4Fe-4S] cluster</name>
        <dbReference type="ChEBI" id="CHEBI:49883"/>
    </cofactor>
</comment>
<name>A0A1H6IHU1_RUMFL</name>
<dbReference type="PROSITE" id="PS00201">
    <property type="entry name" value="FLAVODOXIN"/>
    <property type="match status" value="1"/>
</dbReference>
<keyword evidence="7" id="KW-0411">Iron-sulfur</keyword>
<dbReference type="GO" id="GO:0009055">
    <property type="term" value="F:electron transfer activity"/>
    <property type="evidence" value="ECO:0007669"/>
    <property type="project" value="InterPro"/>
</dbReference>
<dbReference type="SUPFAM" id="SSF52218">
    <property type="entry name" value="Flavoproteins"/>
    <property type="match status" value="1"/>
</dbReference>
<dbReference type="GO" id="GO:0010181">
    <property type="term" value="F:FMN binding"/>
    <property type="evidence" value="ECO:0007669"/>
    <property type="project" value="InterPro"/>
</dbReference>
<dbReference type="Gene3D" id="3.40.50.360">
    <property type="match status" value="1"/>
</dbReference>
<dbReference type="PROSITE" id="PS51379">
    <property type="entry name" value="4FE4S_FER_2"/>
    <property type="match status" value="2"/>
</dbReference>
<dbReference type="AlphaFoldDB" id="A0A1H6IHU1"/>
<dbReference type="Proteomes" id="UP000183190">
    <property type="component" value="Unassembled WGS sequence"/>
</dbReference>
<feature type="domain" description="4Fe-4S ferredoxin-type" evidence="8">
    <location>
        <begin position="181"/>
        <end position="210"/>
    </location>
</feature>
<evidence type="ECO:0000256" key="6">
    <source>
        <dbReference type="ARBA" id="ARBA00023004"/>
    </source>
</evidence>
<dbReference type="OrthoDB" id="9813995at2"/>
<evidence type="ECO:0000313" key="9">
    <source>
        <dbReference type="EMBL" id="SEH48116.1"/>
    </source>
</evidence>
<dbReference type="RefSeq" id="WP_074714720.1">
    <property type="nucleotide sequence ID" value="NZ_FNWV01000002.1"/>
</dbReference>
<evidence type="ECO:0000256" key="1">
    <source>
        <dbReference type="ARBA" id="ARBA00001966"/>
    </source>
</evidence>
<keyword evidence="6" id="KW-0408">Iron</keyword>
<evidence type="ECO:0000313" key="10">
    <source>
        <dbReference type="Proteomes" id="UP000183190"/>
    </source>
</evidence>
<gene>
    <name evidence="9" type="ORF">SAMN02910265_00951</name>
</gene>
<evidence type="ECO:0000256" key="5">
    <source>
        <dbReference type="ARBA" id="ARBA00022723"/>
    </source>
</evidence>
<dbReference type="GO" id="GO:0046872">
    <property type="term" value="F:metal ion binding"/>
    <property type="evidence" value="ECO:0007669"/>
    <property type="project" value="UniProtKB-KW"/>
</dbReference>
<keyword evidence="4" id="KW-0004">4Fe-4S</keyword>
<dbReference type="InterPro" id="IPR050157">
    <property type="entry name" value="PSI_iron-sulfur_center"/>
</dbReference>
<dbReference type="InterPro" id="IPR017896">
    <property type="entry name" value="4Fe4S_Fe-S-bd"/>
</dbReference>
<dbReference type="GO" id="GO:0051539">
    <property type="term" value="F:4 iron, 4 sulfur cluster binding"/>
    <property type="evidence" value="ECO:0007669"/>
    <property type="project" value="UniProtKB-KW"/>
</dbReference>
<dbReference type="SUPFAM" id="SSF54862">
    <property type="entry name" value="4Fe-4S ferredoxins"/>
    <property type="match status" value="1"/>
</dbReference>
<keyword evidence="5" id="KW-0479">Metal-binding</keyword>
<dbReference type="InterPro" id="IPR029039">
    <property type="entry name" value="Flavoprotein-like_sf"/>
</dbReference>
<dbReference type="PROSITE" id="PS00198">
    <property type="entry name" value="4FE4S_FER_1"/>
    <property type="match status" value="2"/>
</dbReference>
<dbReference type="NCBIfam" id="NF038196">
    <property type="entry name" value="ferrodoxin_EFR1"/>
    <property type="match status" value="1"/>
</dbReference>
<evidence type="ECO:0000259" key="8">
    <source>
        <dbReference type="PROSITE" id="PS51379"/>
    </source>
</evidence>
<protein>
    <recommendedName>
        <fullName evidence="3">Ferredoxin</fullName>
    </recommendedName>
</protein>
<comment type="function">
    <text evidence="2">Ferredoxins are iron-sulfur proteins that transfer electrons in a wide variety of metabolic reactions.</text>
</comment>
<reference evidence="9 10" key="1">
    <citation type="submission" date="2016-10" db="EMBL/GenBank/DDBJ databases">
        <authorList>
            <person name="de Groot N.N."/>
        </authorList>
    </citation>
    <scope>NUCLEOTIDE SEQUENCE [LARGE SCALE GENOMIC DNA]</scope>
    <source>
        <strain evidence="9 10">YAD2003</strain>
    </source>
</reference>